<proteinExistence type="predicted"/>
<sequence>MAQNIGDSDSMRDMCIQFISPQPRLDMYPEDGPLPEPVQQSAAADRTKTAPLTIVSLNQPSIIGPAPHPIGLALPRYWFWRPGRTIRVYFMNGAVALQNEVMGYASEWEAVCNLKFQRVTTAQAEIRISLADGNGYNSSVGTSCYDKPSNLPTMHLSIAGDQPMWRRHYVLHEFGHAIGCVHEQSSPAANIVWNIPAVEEYYGGSPNYWTKDQIYLNVLHQYTSEEVVNTTVDTTSIMAYKIPARLTLNGFSMPLNMTLSDIDKEFIAKMYGWKRRDVGMFRTMDMPNRQQFQQTNIQKVDFYPPYLSTEPRIAMALNWIDCGERHGQRIRALEDKVTTTGMEVHVDSWSDTALYGGGVSWMEFESTDVRSWQNPAHPADDTKTISFDTAFQNVPNVILFLRYVDIDWNTGTRLRTWTESVTMTDFRVHINTWSDTTLYDGGVSWVAYDPLNLPAGLWVESGTLTNETFPTNQQSHSGSITFSPGKFEKPPTVLLGIPYFDFHNMHGTRMHVDYANVTKDGMDWFFNSWADSICYGMGISWLAVGDKA</sequence>
<evidence type="ECO:0000313" key="3">
    <source>
        <dbReference type="Proteomes" id="UP001345013"/>
    </source>
</evidence>
<dbReference type="Gene3D" id="3.40.390.10">
    <property type="entry name" value="Collagenase (Catalytic Domain)"/>
    <property type="match status" value="1"/>
</dbReference>
<dbReference type="SUPFAM" id="SSF141086">
    <property type="entry name" value="Agglutinin HPA-like"/>
    <property type="match status" value="3"/>
</dbReference>
<dbReference type="SMART" id="SM00235">
    <property type="entry name" value="ZnMc"/>
    <property type="match status" value="1"/>
</dbReference>
<evidence type="ECO:0000259" key="1">
    <source>
        <dbReference type="SMART" id="SM00235"/>
    </source>
</evidence>
<gene>
    <name evidence="2" type="ORF">LTR24_002270</name>
</gene>
<dbReference type="Proteomes" id="UP001345013">
    <property type="component" value="Unassembled WGS sequence"/>
</dbReference>
<comment type="caution">
    <text evidence="2">The sequence shown here is derived from an EMBL/GenBank/DDBJ whole genome shotgun (WGS) entry which is preliminary data.</text>
</comment>
<dbReference type="Gene3D" id="2.60.40.2080">
    <property type="match status" value="3"/>
</dbReference>
<dbReference type="InterPro" id="IPR024079">
    <property type="entry name" value="MetalloPept_cat_dom_sf"/>
</dbReference>
<dbReference type="EMBL" id="JAVRRG010000018">
    <property type="protein sequence ID" value="KAK5097400.1"/>
    <property type="molecule type" value="Genomic_DNA"/>
</dbReference>
<dbReference type="SUPFAM" id="SSF55486">
    <property type="entry name" value="Metalloproteases ('zincins'), catalytic domain"/>
    <property type="match status" value="1"/>
</dbReference>
<evidence type="ECO:0000313" key="2">
    <source>
        <dbReference type="EMBL" id="KAK5097400.1"/>
    </source>
</evidence>
<dbReference type="Pfam" id="PF09458">
    <property type="entry name" value="H_lectin"/>
    <property type="match status" value="3"/>
</dbReference>
<feature type="domain" description="Peptidase metallopeptidase" evidence="1">
    <location>
        <begin position="76"/>
        <end position="224"/>
    </location>
</feature>
<protein>
    <recommendedName>
        <fullName evidence="1">Peptidase metallopeptidase domain-containing protein</fullName>
    </recommendedName>
</protein>
<dbReference type="InterPro" id="IPR037221">
    <property type="entry name" value="H-type_lectin_dom_sf"/>
</dbReference>
<dbReference type="InterPro" id="IPR006026">
    <property type="entry name" value="Peptidase_Metallo"/>
</dbReference>
<dbReference type="PANTHER" id="PTHR46938">
    <property type="entry name" value="DISCOIDIN-1 SUBUNIT A-RELATED-RELATED"/>
    <property type="match status" value="1"/>
</dbReference>
<reference evidence="2 3" key="1">
    <citation type="submission" date="2023-08" db="EMBL/GenBank/DDBJ databases">
        <title>Black Yeasts Isolated from many extreme environments.</title>
        <authorList>
            <person name="Coleine C."/>
            <person name="Stajich J.E."/>
            <person name="Selbmann L."/>
        </authorList>
    </citation>
    <scope>NUCLEOTIDE SEQUENCE [LARGE SCALE GENOMIC DNA]</scope>
    <source>
        <strain evidence="2 3">CCFEE 5885</strain>
    </source>
</reference>
<dbReference type="InterPro" id="IPR019019">
    <property type="entry name" value="H-type_lectin_domain"/>
</dbReference>
<organism evidence="2 3">
    <name type="scientific">Lithohypha guttulata</name>
    <dbReference type="NCBI Taxonomy" id="1690604"/>
    <lineage>
        <taxon>Eukaryota</taxon>
        <taxon>Fungi</taxon>
        <taxon>Dikarya</taxon>
        <taxon>Ascomycota</taxon>
        <taxon>Pezizomycotina</taxon>
        <taxon>Eurotiomycetes</taxon>
        <taxon>Chaetothyriomycetidae</taxon>
        <taxon>Chaetothyriales</taxon>
        <taxon>Trichomeriaceae</taxon>
        <taxon>Lithohypha</taxon>
    </lineage>
</organism>
<keyword evidence="3" id="KW-1185">Reference proteome</keyword>
<dbReference type="InterPro" id="IPR052487">
    <property type="entry name" value="Galactose-binding_lectin"/>
</dbReference>
<accession>A0ABR0KIG7</accession>
<name>A0ABR0KIG7_9EURO</name>